<evidence type="ECO:0000313" key="4">
    <source>
        <dbReference type="EMBL" id="PSS15045.1"/>
    </source>
</evidence>
<dbReference type="InterPro" id="IPR008979">
    <property type="entry name" value="Galactose-bd-like_sf"/>
</dbReference>
<sequence>MDPPSQVYLFGGKKPWNPLDWTSSDDRVRGGSSYSTLTCSPFAPTAKFHGHLDIKTLGGAGFASQRTTREHQTWDLTGFDGLELNIEKSDGKKYTVALKDELLPQRSDGREQSTVSWEYDFKVEGDNGKGKVFVKWEDLKATYRGREKKDAKPLDLKNVRRLSLMMRSFFGTQEGEFSLSILSISAINLVSDSNPGAFSEPYRDHPNNDLNENTVFRPSITQEDNNAISTSTEQDSSGWLF</sequence>
<dbReference type="PANTHER" id="PTHR13194">
    <property type="entry name" value="COMPLEX I INTERMEDIATE-ASSOCIATED PROTEIN 30"/>
    <property type="match status" value="1"/>
</dbReference>
<dbReference type="GO" id="GO:0051082">
    <property type="term" value="F:unfolded protein binding"/>
    <property type="evidence" value="ECO:0007669"/>
    <property type="project" value="TreeGrafter"/>
</dbReference>
<dbReference type="GO" id="GO:0010257">
    <property type="term" value="P:NADH dehydrogenase complex assembly"/>
    <property type="evidence" value="ECO:0007669"/>
    <property type="project" value="TreeGrafter"/>
</dbReference>
<dbReference type="PANTHER" id="PTHR13194:SF19">
    <property type="entry name" value="NAD(P)-BINDING ROSSMANN-FOLD SUPERFAMILY PROTEIN"/>
    <property type="match status" value="1"/>
</dbReference>
<name>A0A2T3AY93_AMORE</name>
<accession>A0A2T3AY93</accession>
<organism evidence="4 5">
    <name type="scientific">Amorphotheca resinae ATCC 22711</name>
    <dbReference type="NCBI Taxonomy" id="857342"/>
    <lineage>
        <taxon>Eukaryota</taxon>
        <taxon>Fungi</taxon>
        <taxon>Dikarya</taxon>
        <taxon>Ascomycota</taxon>
        <taxon>Pezizomycotina</taxon>
        <taxon>Leotiomycetes</taxon>
        <taxon>Helotiales</taxon>
        <taxon>Amorphothecaceae</taxon>
        <taxon>Amorphotheca</taxon>
    </lineage>
</organism>
<feature type="domain" description="NADH:ubiquinone oxidoreductase intermediate-associated protein 30" evidence="3">
    <location>
        <begin position="17"/>
        <end position="181"/>
    </location>
</feature>
<dbReference type="Pfam" id="PF08547">
    <property type="entry name" value="CIA30"/>
    <property type="match status" value="1"/>
</dbReference>
<dbReference type="EMBL" id="KZ679013">
    <property type="protein sequence ID" value="PSS15045.1"/>
    <property type="molecule type" value="Genomic_DNA"/>
</dbReference>
<proteinExistence type="inferred from homology"/>
<dbReference type="GeneID" id="36575692"/>
<dbReference type="InterPro" id="IPR013857">
    <property type="entry name" value="NADH-UbQ_OxRdtase-assoc_prot30"/>
</dbReference>
<dbReference type="InterPro" id="IPR039131">
    <property type="entry name" value="NDUFAF1"/>
</dbReference>
<protein>
    <recommendedName>
        <fullName evidence="3">NADH:ubiquinone oxidoreductase intermediate-associated protein 30 domain-containing protein</fullName>
    </recommendedName>
</protein>
<dbReference type="RefSeq" id="XP_024719644.1">
    <property type="nucleotide sequence ID" value="XM_024867611.1"/>
</dbReference>
<dbReference type="InParanoid" id="A0A2T3AY93"/>
<evidence type="ECO:0000313" key="5">
    <source>
        <dbReference type="Proteomes" id="UP000241818"/>
    </source>
</evidence>
<gene>
    <name evidence="4" type="ORF">M430DRAFT_43314</name>
</gene>
<evidence type="ECO:0000259" key="3">
    <source>
        <dbReference type="Pfam" id="PF08547"/>
    </source>
</evidence>
<comment type="similarity">
    <text evidence="1">Belongs to the CIA30 family.</text>
</comment>
<feature type="region of interest" description="Disordered" evidence="2">
    <location>
        <begin position="220"/>
        <end position="241"/>
    </location>
</feature>
<evidence type="ECO:0000256" key="1">
    <source>
        <dbReference type="ARBA" id="ARBA00007884"/>
    </source>
</evidence>
<dbReference type="SUPFAM" id="SSF49785">
    <property type="entry name" value="Galactose-binding domain-like"/>
    <property type="match status" value="1"/>
</dbReference>
<dbReference type="STRING" id="857342.A0A2T3AY93"/>
<dbReference type="AlphaFoldDB" id="A0A2T3AY93"/>
<dbReference type="OrthoDB" id="426386at2759"/>
<keyword evidence="5" id="KW-1185">Reference proteome</keyword>
<evidence type="ECO:0000256" key="2">
    <source>
        <dbReference type="SAM" id="MobiDB-lite"/>
    </source>
</evidence>
<reference evidence="4 5" key="1">
    <citation type="journal article" date="2018" name="New Phytol.">
        <title>Comparative genomics and transcriptomics depict ericoid mycorrhizal fungi as versatile saprotrophs and plant mutualists.</title>
        <authorList>
            <person name="Martino E."/>
            <person name="Morin E."/>
            <person name="Grelet G.A."/>
            <person name="Kuo A."/>
            <person name="Kohler A."/>
            <person name="Daghino S."/>
            <person name="Barry K.W."/>
            <person name="Cichocki N."/>
            <person name="Clum A."/>
            <person name="Dockter R.B."/>
            <person name="Hainaut M."/>
            <person name="Kuo R.C."/>
            <person name="LaButti K."/>
            <person name="Lindahl B.D."/>
            <person name="Lindquist E.A."/>
            <person name="Lipzen A."/>
            <person name="Khouja H.R."/>
            <person name="Magnuson J."/>
            <person name="Murat C."/>
            <person name="Ohm R.A."/>
            <person name="Singer S.W."/>
            <person name="Spatafora J.W."/>
            <person name="Wang M."/>
            <person name="Veneault-Fourrey C."/>
            <person name="Henrissat B."/>
            <person name="Grigoriev I.V."/>
            <person name="Martin F.M."/>
            <person name="Perotto S."/>
        </authorList>
    </citation>
    <scope>NUCLEOTIDE SEQUENCE [LARGE SCALE GENOMIC DNA]</scope>
    <source>
        <strain evidence="4 5">ATCC 22711</strain>
    </source>
</reference>
<dbReference type="Proteomes" id="UP000241818">
    <property type="component" value="Unassembled WGS sequence"/>
</dbReference>